<protein>
    <submittedName>
        <fullName evidence="2">DUF1854 domain-containing protein</fullName>
    </submittedName>
</protein>
<comment type="caution">
    <text evidence="2">The sequence shown here is derived from an EMBL/GenBank/DDBJ whole genome shotgun (WGS) entry which is preliminary data.</text>
</comment>
<evidence type="ECO:0000313" key="3">
    <source>
        <dbReference type="Proteomes" id="UP001368500"/>
    </source>
</evidence>
<feature type="domain" description="DUF1854" evidence="1">
    <location>
        <begin position="46"/>
        <end position="172"/>
    </location>
</feature>
<dbReference type="RefSeq" id="WP_341375431.1">
    <property type="nucleotide sequence ID" value="NZ_JBBUTF010000015.1"/>
</dbReference>
<sequence length="173" mass="18529">MSPLTASAPSTLVVTATASGAVPDLSRDAHGRLLLRRAPDAEPLPVLPVRAFGLSDPGGGLSLVGPDGHEAGWIPRLDALAGPVRALLDEELARREFAPRIEALEAVSTFGTPSTWRVRTDRGTADLVLKAEEDIRRLGDGALLVTDSHGIGYRIADVRALDRRSRKLLERFL</sequence>
<keyword evidence="3" id="KW-1185">Reference proteome</keyword>
<accession>A0ABU9BG41</accession>
<evidence type="ECO:0000259" key="1">
    <source>
        <dbReference type="Pfam" id="PF08909"/>
    </source>
</evidence>
<dbReference type="Proteomes" id="UP001368500">
    <property type="component" value="Unassembled WGS sequence"/>
</dbReference>
<dbReference type="Pfam" id="PF08909">
    <property type="entry name" value="DUF1854"/>
    <property type="match status" value="1"/>
</dbReference>
<reference evidence="2 3" key="1">
    <citation type="submission" date="2024-04" db="EMBL/GenBank/DDBJ databases">
        <title>Novel species of the genus Ideonella isolated from streams.</title>
        <authorList>
            <person name="Lu H."/>
        </authorList>
    </citation>
    <scope>NUCLEOTIDE SEQUENCE [LARGE SCALE GENOMIC DNA]</scope>
    <source>
        <strain evidence="2 3">BYS139W</strain>
    </source>
</reference>
<dbReference type="InterPro" id="IPR015005">
    <property type="entry name" value="DUF1854"/>
</dbReference>
<dbReference type="EMBL" id="JBBUTF010000015">
    <property type="protein sequence ID" value="MEK8027650.1"/>
    <property type="molecule type" value="Genomic_DNA"/>
</dbReference>
<name>A0ABU9BG41_9BURK</name>
<organism evidence="2 3">
    <name type="scientific">Pseudaquabacterium rugosum</name>
    <dbReference type="NCBI Taxonomy" id="2984194"/>
    <lineage>
        <taxon>Bacteria</taxon>
        <taxon>Pseudomonadati</taxon>
        <taxon>Pseudomonadota</taxon>
        <taxon>Betaproteobacteria</taxon>
        <taxon>Burkholderiales</taxon>
        <taxon>Sphaerotilaceae</taxon>
        <taxon>Pseudaquabacterium</taxon>
    </lineage>
</organism>
<gene>
    <name evidence="2" type="ORF">AACH11_16925</name>
</gene>
<proteinExistence type="predicted"/>
<evidence type="ECO:0000313" key="2">
    <source>
        <dbReference type="EMBL" id="MEK8027650.1"/>
    </source>
</evidence>